<organism evidence="1 2">
    <name type="scientific">Mesorhizobium opportunistum (strain LMG 24607 / HAMBI 3007 / WSM2075)</name>
    <dbReference type="NCBI Taxonomy" id="536019"/>
    <lineage>
        <taxon>Bacteria</taxon>
        <taxon>Pseudomonadati</taxon>
        <taxon>Pseudomonadota</taxon>
        <taxon>Alphaproteobacteria</taxon>
        <taxon>Hyphomicrobiales</taxon>
        <taxon>Phyllobacteriaceae</taxon>
        <taxon>Mesorhizobium</taxon>
    </lineage>
</organism>
<dbReference type="Proteomes" id="UP000001623">
    <property type="component" value="Chromosome"/>
</dbReference>
<dbReference type="KEGG" id="mop:Mesop_1539"/>
<sequence length="218" mass="23977">MAQLIPCRPANPLPTFLDRADGRCKPARPNFVRCRSTGLDHRRAPAKLGRHVEMLDSHSEPRVVGILCPNIQVDGIQGVGDLGRNRLGDKAGRAFPFPRSFVGGTGSAFVRRCKAAPSHRGKDTPEHKKDAHRHERHYCAQNGQIYVVRVNFGKIIWHCRARAVWGVPCGLGCPVRSGVSRAVWGVLSSSQSDVWSFALTKTLPLSKCRFLGLLPALC</sequence>
<dbReference type="AlphaFoldDB" id="F7Y1W5"/>
<proteinExistence type="predicted"/>
<dbReference type="HOGENOM" id="CLU_1265705_0_0_5"/>
<dbReference type="EMBL" id="CP002279">
    <property type="protein sequence ID" value="AEH86021.1"/>
    <property type="molecule type" value="Genomic_DNA"/>
</dbReference>
<protein>
    <submittedName>
        <fullName evidence="1">Uncharacterized protein</fullName>
    </submittedName>
</protein>
<reference evidence="1 2" key="1">
    <citation type="submission" date="2010-10" db="EMBL/GenBank/DDBJ databases">
        <title>Complete sequence of Mesorhizobium opportunistum WSM2075.</title>
        <authorList>
            <consortium name="US DOE Joint Genome Institute"/>
            <person name="Lucas S."/>
            <person name="Copeland A."/>
            <person name="Lapidus A."/>
            <person name="Cheng J.-F."/>
            <person name="Bruce D."/>
            <person name="Goodwin L."/>
            <person name="Pitluck S."/>
            <person name="Chertkov O."/>
            <person name="Misra M."/>
            <person name="Detter J.C."/>
            <person name="Han C."/>
            <person name="Tapia R."/>
            <person name="Land M."/>
            <person name="Hauser L."/>
            <person name="Kyrpides N."/>
            <person name="Ovchinnikova G."/>
            <person name="Mavrommatis K.M."/>
            <person name="Tiwari R.P."/>
            <person name="Howieson J.G."/>
            <person name="O'Hara G.W."/>
            <person name="Nandasena K.G."/>
            <person name="Woyke T."/>
        </authorList>
    </citation>
    <scope>NUCLEOTIDE SEQUENCE [LARGE SCALE GENOMIC DNA]</scope>
    <source>
        <strain evidence="2">LMG 24607 / HAMBI 3007 / WSM2075</strain>
    </source>
</reference>
<evidence type="ECO:0000313" key="2">
    <source>
        <dbReference type="Proteomes" id="UP000001623"/>
    </source>
</evidence>
<evidence type="ECO:0000313" key="1">
    <source>
        <dbReference type="EMBL" id="AEH86021.1"/>
    </source>
</evidence>
<gene>
    <name evidence="1" type="ordered locus">Mesop_1539</name>
</gene>
<accession>F7Y1W5</accession>
<name>F7Y1W5_MESOW</name>